<reference evidence="1 2" key="1">
    <citation type="submission" date="2018-08" db="EMBL/GenBank/DDBJ databases">
        <title>A genome reference for cultivated species of the human gut microbiota.</title>
        <authorList>
            <person name="Zou Y."/>
            <person name="Xue W."/>
            <person name="Luo G."/>
        </authorList>
    </citation>
    <scope>NUCLEOTIDE SEQUENCE [LARGE SCALE GENOMIC DNA]</scope>
    <source>
        <strain evidence="1 2">AF12-7</strain>
    </source>
</reference>
<proteinExistence type="predicted"/>
<protein>
    <submittedName>
        <fullName evidence="1">DNA-binding protein</fullName>
    </submittedName>
</protein>
<accession>A0A413BBU8</accession>
<dbReference type="RefSeq" id="WP_117856787.1">
    <property type="nucleotide sequence ID" value="NZ_JAQCSR010000003.1"/>
</dbReference>
<keyword evidence="1" id="KW-0238">DNA-binding</keyword>
<dbReference type="GO" id="GO:0003677">
    <property type="term" value="F:DNA binding"/>
    <property type="evidence" value="ECO:0007669"/>
    <property type="project" value="UniProtKB-KW"/>
</dbReference>
<sequence>MTRDLTTSAIERQNILNNNMAILRIKEVLDIETFQYEGKYYLTKQMVAEFYEVDIRTIDNYLASNEKELKHNGYFLCKGKKLKEIKLQFAHEKTFATKTTQLSLFDFRAFLNIGMLLAESEKAKKVRSLILDIVISTINEKAGGGTKYINWRDREYLPAAIQEDNYRKNLTSSINAYVDGHPTYKYSVVTDMIYKAVFRENAKEYKDLLKLEPKDNARATMYAEVLRVISSFENGVGAAIHNKYNELNRKLTIAEVQMLISEQAESPVMVPFLYDARQKMASRDLGLRDVYHDNIAEYIRAMSPEEFDRFIGTESIDLEKLLDNDENRKTLERLKK</sequence>
<name>A0A413BBU8_BACSE</name>
<dbReference type="EMBL" id="QSAF01000001">
    <property type="protein sequence ID" value="RGW36549.1"/>
    <property type="molecule type" value="Genomic_DNA"/>
</dbReference>
<evidence type="ECO:0000313" key="1">
    <source>
        <dbReference type="EMBL" id="RGW36549.1"/>
    </source>
</evidence>
<gene>
    <name evidence="1" type="ORF">DWV77_00545</name>
</gene>
<dbReference type="AlphaFoldDB" id="A0A413BBU8"/>
<organism evidence="1 2">
    <name type="scientific">Bacteroides stercoris</name>
    <dbReference type="NCBI Taxonomy" id="46506"/>
    <lineage>
        <taxon>Bacteria</taxon>
        <taxon>Pseudomonadati</taxon>
        <taxon>Bacteroidota</taxon>
        <taxon>Bacteroidia</taxon>
        <taxon>Bacteroidales</taxon>
        <taxon>Bacteroidaceae</taxon>
        <taxon>Bacteroides</taxon>
    </lineage>
</organism>
<evidence type="ECO:0000313" key="2">
    <source>
        <dbReference type="Proteomes" id="UP000285150"/>
    </source>
</evidence>
<comment type="caution">
    <text evidence="1">The sequence shown here is derived from an EMBL/GenBank/DDBJ whole genome shotgun (WGS) entry which is preliminary data.</text>
</comment>
<dbReference type="Proteomes" id="UP000285150">
    <property type="component" value="Unassembled WGS sequence"/>
</dbReference>